<evidence type="ECO:0000313" key="3">
    <source>
        <dbReference type="Proteomes" id="UP000306229"/>
    </source>
</evidence>
<gene>
    <name evidence="2" type="ORF">FF125_06090</name>
</gene>
<dbReference type="EMBL" id="CP040749">
    <property type="protein sequence ID" value="QCX38018.1"/>
    <property type="molecule type" value="Genomic_DNA"/>
</dbReference>
<dbReference type="Proteomes" id="UP000306229">
    <property type="component" value="Chromosome"/>
</dbReference>
<keyword evidence="3" id="KW-1185">Reference proteome</keyword>
<dbReference type="Pfam" id="PF12889">
    <property type="entry name" value="DUF3829"/>
    <property type="match status" value="1"/>
</dbReference>
<keyword evidence="1" id="KW-0732">Signal</keyword>
<dbReference type="OrthoDB" id="1408530at2"/>
<dbReference type="PROSITE" id="PS51257">
    <property type="entry name" value="PROKAR_LIPOPROTEIN"/>
    <property type="match status" value="1"/>
</dbReference>
<evidence type="ECO:0000256" key="1">
    <source>
        <dbReference type="SAM" id="SignalP"/>
    </source>
</evidence>
<dbReference type="RefSeq" id="WP_138948930.1">
    <property type="nucleotide sequence ID" value="NZ_CP040749.1"/>
</dbReference>
<organism evidence="2 3">
    <name type="scientific">Aureibaculum algae</name>
    <dbReference type="NCBI Taxonomy" id="2584122"/>
    <lineage>
        <taxon>Bacteria</taxon>
        <taxon>Pseudomonadati</taxon>
        <taxon>Bacteroidota</taxon>
        <taxon>Flavobacteriia</taxon>
        <taxon>Flavobacteriales</taxon>
        <taxon>Flavobacteriaceae</taxon>
        <taxon>Aureibaculum</taxon>
    </lineage>
</organism>
<name>A0A5B7TNS1_9FLAO</name>
<feature type="chain" id="PRO_5022964331" evidence="1">
    <location>
        <begin position="21"/>
        <end position="355"/>
    </location>
</feature>
<accession>A0A5B7TNS1</accession>
<sequence>MTLKRIIVLSLFSIVFYACNNNIDENLNNQANSISVQKSSAYDQKLMKIASVDKSFANYSVRAFEVYNDYVSLFGSNPDKIELDKIVNFSQIDDSQIHSLKLLDSAITLPVLKELNPFIRSYKINARAFAVTINSCKSYFTKKEYKKDKYDQAGVLHKLTIDIYSKFKKSDSILRIKSKKIAQSLENEYLYSLNEAGLEVEYLALVGKKDVDNLNTLLSSSTYNDLKVEKLASLHDKIETTFNKLTELKQTDLKQFSHNTTVYYSNLEQLNQSFNELIQRKHDKKKFSKDELKKLNENKIAASSVNGSIEAVLLSCEKLTDSFKDYKSDKAYTNPKIASTKTEIANSVKIPSAIK</sequence>
<reference evidence="2 3" key="1">
    <citation type="submission" date="2019-05" db="EMBL/GenBank/DDBJ databases">
        <title>Algicella ahnfeltiae gen. nov., sp. nov., a novel marine bacterium of the family Flavobacteriaceae isolated from a red alga.</title>
        <authorList>
            <person name="Nedashkovskaya O.I."/>
            <person name="Kukhlevskiy A.D."/>
            <person name="Kim S.-G."/>
            <person name="Zhukova N.V."/>
            <person name="Mikhailov V.V."/>
        </authorList>
    </citation>
    <scope>NUCLEOTIDE SEQUENCE [LARGE SCALE GENOMIC DNA]</scope>
    <source>
        <strain evidence="2 3">10Alg115</strain>
    </source>
</reference>
<proteinExistence type="predicted"/>
<dbReference type="AlphaFoldDB" id="A0A5B7TNS1"/>
<evidence type="ECO:0000313" key="2">
    <source>
        <dbReference type="EMBL" id="QCX38018.1"/>
    </source>
</evidence>
<protein>
    <submittedName>
        <fullName evidence="2">DUF3829 domain-containing protein</fullName>
    </submittedName>
</protein>
<dbReference type="KEGG" id="fbe:FF125_06090"/>
<dbReference type="InterPro" id="IPR024291">
    <property type="entry name" value="DUF3829"/>
</dbReference>
<feature type="signal peptide" evidence="1">
    <location>
        <begin position="1"/>
        <end position="20"/>
    </location>
</feature>